<dbReference type="AlphaFoldDB" id="A0A7J6MPJ5"/>
<dbReference type="Proteomes" id="UP000591131">
    <property type="component" value="Unassembled WGS sequence"/>
</dbReference>
<protein>
    <submittedName>
        <fullName evidence="1">Uncharacterized protein</fullName>
    </submittedName>
</protein>
<dbReference type="SUPFAM" id="SSF63825">
    <property type="entry name" value="YWTD domain"/>
    <property type="match status" value="1"/>
</dbReference>
<sequence length="317" mass="35518">MILLSSELVRSESVHRSFTPQLAYWWSMGIAKSPPREVNQFYLKDVHDLTKISMVYTSLAAKGYVREYGLHTRSSADLVSLAEVGPIAKGPNDALLYCYGGNTGNIYVRLNGNTTRQLVMNDGITRPKPVAAMAWDPATSVIYAVRPRSQKGSLELLRVPYDGTKYRTIPYPRRGTVVGVEYYDTFLYIAVNTLDGSGVVDQVQINPSLPEPLNIIYSYHTPGPISINSLGVGKVDVQPPNNVSVFVHQYGANYLSRFAQYYSEPWYIFQYDSQGAFLLNKNHPTFVSATHEGVSTSKDSVFTITEKRHQLNELYHS</sequence>
<organism evidence="1 2">
    <name type="scientific">Perkinsus chesapeaki</name>
    <name type="common">Clam parasite</name>
    <name type="synonym">Perkinsus andrewsi</name>
    <dbReference type="NCBI Taxonomy" id="330153"/>
    <lineage>
        <taxon>Eukaryota</taxon>
        <taxon>Sar</taxon>
        <taxon>Alveolata</taxon>
        <taxon>Perkinsozoa</taxon>
        <taxon>Perkinsea</taxon>
        <taxon>Perkinsida</taxon>
        <taxon>Perkinsidae</taxon>
        <taxon>Perkinsus</taxon>
    </lineage>
</organism>
<accession>A0A7J6MPJ5</accession>
<keyword evidence="2" id="KW-1185">Reference proteome</keyword>
<evidence type="ECO:0000313" key="1">
    <source>
        <dbReference type="EMBL" id="KAF4673434.1"/>
    </source>
</evidence>
<gene>
    <name evidence="1" type="ORF">FOL47_010586</name>
</gene>
<name>A0A7J6MPJ5_PERCH</name>
<reference evidence="1 2" key="1">
    <citation type="submission" date="2020-04" db="EMBL/GenBank/DDBJ databases">
        <title>Perkinsus chesapeaki whole genome sequence.</title>
        <authorList>
            <person name="Bogema D.R."/>
        </authorList>
    </citation>
    <scope>NUCLEOTIDE SEQUENCE [LARGE SCALE GENOMIC DNA]</scope>
    <source>
        <strain evidence="1">ATCC PRA-425</strain>
    </source>
</reference>
<dbReference type="EMBL" id="JAAPAO010000083">
    <property type="protein sequence ID" value="KAF4673434.1"/>
    <property type="molecule type" value="Genomic_DNA"/>
</dbReference>
<evidence type="ECO:0000313" key="2">
    <source>
        <dbReference type="Proteomes" id="UP000591131"/>
    </source>
</evidence>
<comment type="caution">
    <text evidence="1">The sequence shown here is derived from an EMBL/GenBank/DDBJ whole genome shotgun (WGS) entry which is preliminary data.</text>
</comment>
<proteinExistence type="predicted"/>